<evidence type="ECO:0000313" key="1">
    <source>
        <dbReference type="EMBL" id="CAG8520197.1"/>
    </source>
</evidence>
<name>A0ACA9LB10_9GLOM</name>
<sequence>YTDPQYLQNLQNYKLNKSSDVYSIGVLWKLSSGAIPFRSKLPYDFNLLSEIIHGRRESAVFGTPILYIKIYTECWQHDSYKRPTIQYGYETLKSINHNDIINENIATKCGIDLKHKKYVGCINVLYRLV</sequence>
<dbReference type="Proteomes" id="UP000789366">
    <property type="component" value="Unassembled WGS sequence"/>
</dbReference>
<protein>
    <submittedName>
        <fullName evidence="1">4919_t:CDS:1</fullName>
    </submittedName>
</protein>
<accession>A0ACA9LB10</accession>
<reference evidence="1" key="1">
    <citation type="submission" date="2021-06" db="EMBL/GenBank/DDBJ databases">
        <authorList>
            <person name="Kallberg Y."/>
            <person name="Tangrot J."/>
            <person name="Rosling A."/>
        </authorList>
    </citation>
    <scope>NUCLEOTIDE SEQUENCE</scope>
    <source>
        <strain evidence="1">28 12/20/2015</strain>
    </source>
</reference>
<feature type="non-terminal residue" evidence="1">
    <location>
        <position position="1"/>
    </location>
</feature>
<comment type="caution">
    <text evidence="1">The sequence shown here is derived from an EMBL/GenBank/DDBJ whole genome shotgun (WGS) entry which is preliminary data.</text>
</comment>
<keyword evidence="2" id="KW-1185">Reference proteome</keyword>
<gene>
    <name evidence="1" type="ORF">SPELUC_LOCUS3896</name>
</gene>
<dbReference type="EMBL" id="CAJVPW010003178">
    <property type="protein sequence ID" value="CAG8520197.1"/>
    <property type="molecule type" value="Genomic_DNA"/>
</dbReference>
<evidence type="ECO:0000313" key="2">
    <source>
        <dbReference type="Proteomes" id="UP000789366"/>
    </source>
</evidence>
<organism evidence="1 2">
    <name type="scientific">Cetraspora pellucida</name>
    <dbReference type="NCBI Taxonomy" id="1433469"/>
    <lineage>
        <taxon>Eukaryota</taxon>
        <taxon>Fungi</taxon>
        <taxon>Fungi incertae sedis</taxon>
        <taxon>Mucoromycota</taxon>
        <taxon>Glomeromycotina</taxon>
        <taxon>Glomeromycetes</taxon>
        <taxon>Diversisporales</taxon>
        <taxon>Gigasporaceae</taxon>
        <taxon>Cetraspora</taxon>
    </lineage>
</organism>
<proteinExistence type="predicted"/>